<reference evidence="6 7" key="1">
    <citation type="journal article" date="2018" name="Plant J.">
        <title>Genome sequences of Chlorella sorokiniana UTEX 1602 and Micractinium conductrix SAG 241.80: implications to maltose excretion by a green alga.</title>
        <authorList>
            <person name="Arriola M.B."/>
            <person name="Velmurugan N."/>
            <person name="Zhang Y."/>
            <person name="Plunkett M.H."/>
            <person name="Hondzo H."/>
            <person name="Barney B.M."/>
        </authorList>
    </citation>
    <scope>NUCLEOTIDE SEQUENCE [LARGE SCALE GENOMIC DNA]</scope>
    <source>
        <strain evidence="7">UTEX 1602</strain>
    </source>
</reference>
<dbReference type="SMART" id="SM00554">
    <property type="entry name" value="FAS1"/>
    <property type="match status" value="1"/>
</dbReference>
<accession>A0A2P6TPK5</accession>
<feature type="chain" id="PRO_5015145045" evidence="3">
    <location>
        <begin position="26"/>
        <end position="486"/>
    </location>
</feature>
<comment type="caution">
    <text evidence="6">The sequence shown here is derived from an EMBL/GenBank/DDBJ whole genome shotgun (WGS) entry which is preliminary data.</text>
</comment>
<dbReference type="Gene3D" id="2.40.40.10">
    <property type="entry name" value="RlpA-like domain"/>
    <property type="match status" value="1"/>
</dbReference>
<feature type="compositionally biased region" description="Low complexity" evidence="2">
    <location>
        <begin position="196"/>
        <end position="208"/>
    </location>
</feature>
<dbReference type="InterPro" id="IPR000782">
    <property type="entry name" value="FAS1_domain"/>
</dbReference>
<dbReference type="SUPFAM" id="SSF82153">
    <property type="entry name" value="FAS1 domain"/>
    <property type="match status" value="1"/>
</dbReference>
<evidence type="ECO:0000256" key="3">
    <source>
        <dbReference type="SAM" id="SignalP"/>
    </source>
</evidence>
<sequence length="486" mass="49645">MLLAGRQPGLLLVLLLAALLPLGRAQQQADGGWLTGTLGELGFGTTYAPEQGACGYGALPPDQWPFGGIAAIDPLASPFAVGVQQGCGVCLEVQCTDPTACGTSQSLVVLVTDHCDGCGASAVYLAPSAFGQLVPGPLGSVAGRVRRVNCSPPGPIAVAVDQWQVTGGSWLRLSLKDVAGSGDIVGVSLAPSAPEQQQQQTVQLVTGQPEVSPQPLAATAPSPEAVVPPVGAPLSPPAFTLPPPAPAAPEIVDTRPPRPPGVGPSITPAPVVYSPETGLPTVRKLPATSGPASPSQLVDPGFEASCSTIGEVLGRIPEASNWTQLVNSAGLNILLQSKTAQVTLLVPINSALSAELDARPLRAERNLSELVLNAPEIVNPLVGYHVLPRLWPSFTLLPGTAINTSDTIDKVNRLQVTALGPTALQGIGSSARILQGDLAACGPSVIHVVDQVLLPFTFNQSAIDAITGTQVPLSQASTQLPAAGRR</sequence>
<evidence type="ECO:0000259" key="4">
    <source>
        <dbReference type="PROSITE" id="PS50213"/>
    </source>
</evidence>
<feature type="region of interest" description="Disordered" evidence="2">
    <location>
        <begin position="192"/>
        <end position="224"/>
    </location>
</feature>
<protein>
    <submittedName>
        <fullName evidence="6">Barwin-like endoglucanase</fullName>
    </submittedName>
</protein>
<dbReference type="Pfam" id="PF02469">
    <property type="entry name" value="Fasciclin"/>
    <property type="match status" value="1"/>
</dbReference>
<dbReference type="STRING" id="3076.A0A2P6TPK5"/>
<dbReference type="OrthoDB" id="406505at2759"/>
<evidence type="ECO:0000256" key="2">
    <source>
        <dbReference type="SAM" id="MobiDB-lite"/>
    </source>
</evidence>
<dbReference type="AlphaFoldDB" id="A0A2P6TPK5"/>
<evidence type="ECO:0000313" key="6">
    <source>
        <dbReference type="EMBL" id="PRW55961.1"/>
    </source>
</evidence>
<evidence type="ECO:0000256" key="1">
    <source>
        <dbReference type="ARBA" id="ARBA00022729"/>
    </source>
</evidence>
<proteinExistence type="predicted"/>
<gene>
    <name evidence="6" type="ORF">C2E21_5160</name>
</gene>
<evidence type="ECO:0000313" key="7">
    <source>
        <dbReference type="Proteomes" id="UP000239899"/>
    </source>
</evidence>
<feature type="signal peptide" evidence="3">
    <location>
        <begin position="1"/>
        <end position="25"/>
    </location>
</feature>
<dbReference type="CDD" id="cd22271">
    <property type="entry name" value="DPBB_EXP_N-like"/>
    <property type="match status" value="1"/>
</dbReference>
<dbReference type="PANTHER" id="PTHR31836:SF21">
    <property type="entry name" value="EXPANSIN-LIKE PROTEIN 7"/>
    <property type="match status" value="1"/>
</dbReference>
<keyword evidence="1 3" id="KW-0732">Signal</keyword>
<dbReference type="Proteomes" id="UP000239899">
    <property type="component" value="Unassembled WGS sequence"/>
</dbReference>
<dbReference type="InterPro" id="IPR007112">
    <property type="entry name" value="Expansin/allergen_DPBB_dom"/>
</dbReference>
<evidence type="ECO:0000259" key="5">
    <source>
        <dbReference type="PROSITE" id="PS50842"/>
    </source>
</evidence>
<dbReference type="PANTHER" id="PTHR31836">
    <property type="match status" value="1"/>
</dbReference>
<feature type="domain" description="FAS1" evidence="4">
    <location>
        <begin position="306"/>
        <end position="453"/>
    </location>
</feature>
<dbReference type="InterPro" id="IPR051477">
    <property type="entry name" value="Expansin_CellWall"/>
</dbReference>
<dbReference type="Gene3D" id="2.30.180.10">
    <property type="entry name" value="FAS1 domain"/>
    <property type="match status" value="1"/>
</dbReference>
<dbReference type="PROSITE" id="PS50213">
    <property type="entry name" value="FAS1"/>
    <property type="match status" value="1"/>
</dbReference>
<dbReference type="SUPFAM" id="SSF50685">
    <property type="entry name" value="Barwin-like endoglucanases"/>
    <property type="match status" value="1"/>
</dbReference>
<feature type="domain" description="Expansin-like EG45" evidence="5">
    <location>
        <begin position="51"/>
        <end position="155"/>
    </location>
</feature>
<keyword evidence="7" id="KW-1185">Reference proteome</keyword>
<dbReference type="InterPro" id="IPR036908">
    <property type="entry name" value="RlpA-like_sf"/>
</dbReference>
<name>A0A2P6TPK5_CHLSO</name>
<dbReference type="InterPro" id="IPR036378">
    <property type="entry name" value="FAS1_dom_sf"/>
</dbReference>
<organism evidence="6 7">
    <name type="scientific">Chlorella sorokiniana</name>
    <name type="common">Freshwater green alga</name>
    <dbReference type="NCBI Taxonomy" id="3076"/>
    <lineage>
        <taxon>Eukaryota</taxon>
        <taxon>Viridiplantae</taxon>
        <taxon>Chlorophyta</taxon>
        <taxon>core chlorophytes</taxon>
        <taxon>Trebouxiophyceae</taxon>
        <taxon>Chlorellales</taxon>
        <taxon>Chlorellaceae</taxon>
        <taxon>Chlorella clade</taxon>
        <taxon>Chlorella</taxon>
    </lineage>
</organism>
<dbReference type="PROSITE" id="PS50842">
    <property type="entry name" value="EXPANSIN_EG45"/>
    <property type="match status" value="1"/>
</dbReference>
<dbReference type="EMBL" id="LHPG02000009">
    <property type="protein sequence ID" value="PRW55961.1"/>
    <property type="molecule type" value="Genomic_DNA"/>
</dbReference>